<organism evidence="1 2">
    <name type="scientific">Plakobranchus ocellatus</name>
    <dbReference type="NCBI Taxonomy" id="259542"/>
    <lineage>
        <taxon>Eukaryota</taxon>
        <taxon>Metazoa</taxon>
        <taxon>Spiralia</taxon>
        <taxon>Lophotrochozoa</taxon>
        <taxon>Mollusca</taxon>
        <taxon>Gastropoda</taxon>
        <taxon>Heterobranchia</taxon>
        <taxon>Euthyneura</taxon>
        <taxon>Panpulmonata</taxon>
        <taxon>Sacoglossa</taxon>
        <taxon>Placobranchoidea</taxon>
        <taxon>Plakobranchidae</taxon>
        <taxon>Plakobranchus</taxon>
    </lineage>
</organism>
<reference evidence="1 2" key="1">
    <citation type="journal article" date="2021" name="Elife">
        <title>Chloroplast acquisition without the gene transfer in kleptoplastic sea slugs, Plakobranchus ocellatus.</title>
        <authorList>
            <person name="Maeda T."/>
            <person name="Takahashi S."/>
            <person name="Yoshida T."/>
            <person name="Shimamura S."/>
            <person name="Takaki Y."/>
            <person name="Nagai Y."/>
            <person name="Toyoda A."/>
            <person name="Suzuki Y."/>
            <person name="Arimoto A."/>
            <person name="Ishii H."/>
            <person name="Satoh N."/>
            <person name="Nishiyama T."/>
            <person name="Hasebe M."/>
            <person name="Maruyama T."/>
            <person name="Minagawa J."/>
            <person name="Obokata J."/>
            <person name="Shigenobu S."/>
        </authorList>
    </citation>
    <scope>NUCLEOTIDE SEQUENCE [LARGE SCALE GENOMIC DNA]</scope>
</reference>
<keyword evidence="2" id="KW-1185">Reference proteome</keyword>
<sequence>MLLLEVKYYYLGHYMQNYGAVQTCMAFSRPKQGDLRLSHPPSGQEPFMELRPITKRFLQIAIHYITNTPSVLGKHQDNISFYGALMQRNEWQNMDID</sequence>
<dbReference type="Proteomes" id="UP000735302">
    <property type="component" value="Unassembled WGS sequence"/>
</dbReference>
<gene>
    <name evidence="1" type="ORF">PoB_005783500</name>
</gene>
<evidence type="ECO:0000313" key="1">
    <source>
        <dbReference type="EMBL" id="GFO31330.1"/>
    </source>
</evidence>
<comment type="caution">
    <text evidence="1">The sequence shown here is derived from an EMBL/GenBank/DDBJ whole genome shotgun (WGS) entry which is preliminary data.</text>
</comment>
<name>A0AAV4CET8_9GAST</name>
<dbReference type="EMBL" id="BLXT01006392">
    <property type="protein sequence ID" value="GFO31330.1"/>
    <property type="molecule type" value="Genomic_DNA"/>
</dbReference>
<dbReference type="AlphaFoldDB" id="A0AAV4CET8"/>
<protein>
    <submittedName>
        <fullName evidence="1">Uncharacterized protein</fullName>
    </submittedName>
</protein>
<evidence type="ECO:0000313" key="2">
    <source>
        <dbReference type="Proteomes" id="UP000735302"/>
    </source>
</evidence>
<proteinExistence type="predicted"/>
<accession>A0AAV4CET8</accession>